<sequence>MSSAPRSQNWWAATPAAGRRGIIGGAFLVIALLIVSAFVWASPGGATPPPGLDAQLAASQDENASLQEKLDAAESQLEAANRATPSPTPTPTPVPMPTPTPTVVPEEPVAPESETIIVYRDADSEAQPRPPAPAPPPVTTVPPPEPVTAPDIASILSPEQRYFGMYTAQAPFNFATFDEAALQAGSRQSLVGYFGGWDQTFRGDVVTSAWERGLVPMLTWESRPIDAPNDQSELPEYALPRIIEGDFDEYIRQYARDIVATGLPLAIRLDHEMNGTWYPWSEQRTDGTSLNGNGPGDFVTMWQHVHDIFEAEGAGDLVIWTWAPNIVNNLPSRHQDISYLQSLYPGDEYVDLVGVSGYLRSPFKEENNFTFDYTFDAILEQLRAITDKPLIIAEAGATEVGGNKPQWVASMFDAFAQPKNDDLIGFAWFNLAVTTISGGERVTNDWRINSRADSLAAFQEGLADPVSRFQIIPY</sequence>
<feature type="active site" description="Proton donor" evidence="4">
    <location>
        <position position="272"/>
    </location>
</feature>
<evidence type="ECO:0000313" key="8">
    <source>
        <dbReference type="EMBL" id="MDQ0644026.1"/>
    </source>
</evidence>
<feature type="region of interest" description="Disordered" evidence="5">
    <location>
        <begin position="59"/>
        <end position="107"/>
    </location>
</feature>
<dbReference type="GO" id="GO:0016985">
    <property type="term" value="F:mannan endo-1,4-beta-mannosidase activity"/>
    <property type="evidence" value="ECO:0007669"/>
    <property type="project" value="UniProtKB-EC"/>
</dbReference>
<keyword evidence="6" id="KW-1133">Transmembrane helix</keyword>
<dbReference type="SUPFAM" id="SSF51445">
    <property type="entry name" value="(Trans)glycosidases"/>
    <property type="match status" value="1"/>
</dbReference>
<dbReference type="PROSITE" id="PS51764">
    <property type="entry name" value="GH26"/>
    <property type="match status" value="1"/>
</dbReference>
<dbReference type="Proteomes" id="UP001239085">
    <property type="component" value="Unassembled WGS sequence"/>
</dbReference>
<feature type="compositionally biased region" description="Pro residues" evidence="5">
    <location>
        <begin position="128"/>
        <end position="147"/>
    </location>
</feature>
<dbReference type="EMBL" id="JAUSXK010000001">
    <property type="protein sequence ID" value="MDQ0644026.1"/>
    <property type="molecule type" value="Genomic_DNA"/>
</dbReference>
<evidence type="ECO:0000259" key="7">
    <source>
        <dbReference type="PROSITE" id="PS51764"/>
    </source>
</evidence>
<keyword evidence="6" id="KW-0472">Membrane</keyword>
<evidence type="ECO:0000256" key="2">
    <source>
        <dbReference type="ARBA" id="ARBA00022801"/>
    </source>
</evidence>
<comment type="caution">
    <text evidence="8">The sequence shown here is derived from an EMBL/GenBank/DDBJ whole genome shotgun (WGS) entry which is preliminary data.</text>
</comment>
<feature type="domain" description="GH26" evidence="7">
    <location>
        <begin position="147"/>
        <end position="452"/>
    </location>
</feature>
<proteinExistence type="inferred from homology"/>
<dbReference type="PANTHER" id="PTHR40079:SF4">
    <property type="entry name" value="GH26 DOMAIN-CONTAINING PROTEIN-RELATED"/>
    <property type="match status" value="1"/>
</dbReference>
<dbReference type="PANTHER" id="PTHR40079">
    <property type="entry name" value="MANNAN ENDO-1,4-BETA-MANNOSIDASE E-RELATED"/>
    <property type="match status" value="1"/>
</dbReference>
<dbReference type="InterPro" id="IPR022790">
    <property type="entry name" value="GH26_dom"/>
</dbReference>
<name>A0ABU0P9L7_9MICO</name>
<evidence type="ECO:0000256" key="3">
    <source>
        <dbReference type="ARBA" id="ARBA00023295"/>
    </source>
</evidence>
<evidence type="ECO:0000256" key="4">
    <source>
        <dbReference type="PROSITE-ProRule" id="PRU01100"/>
    </source>
</evidence>
<protein>
    <submittedName>
        <fullName evidence="8">Mannan endo-1,4-beta-mannosidase</fullName>
        <ecNumber evidence="8">3.2.1.78</ecNumber>
    </submittedName>
</protein>
<keyword evidence="9" id="KW-1185">Reference proteome</keyword>
<feature type="active site" description="Nucleophile" evidence="4">
    <location>
        <position position="394"/>
    </location>
</feature>
<evidence type="ECO:0000313" key="9">
    <source>
        <dbReference type="Proteomes" id="UP001239085"/>
    </source>
</evidence>
<dbReference type="EC" id="3.2.1.78" evidence="8"/>
<keyword evidence="3 4" id="KW-0326">Glycosidase</keyword>
<evidence type="ECO:0000256" key="1">
    <source>
        <dbReference type="ARBA" id="ARBA00007754"/>
    </source>
</evidence>
<dbReference type="InterPro" id="IPR000805">
    <property type="entry name" value="Glyco_hydro_26"/>
</dbReference>
<dbReference type="InterPro" id="IPR017853">
    <property type="entry name" value="GH"/>
</dbReference>
<comment type="similarity">
    <text evidence="1 4">Belongs to the glycosyl hydrolase 26 family.</text>
</comment>
<feature type="transmembrane region" description="Helical" evidence="6">
    <location>
        <begin position="21"/>
        <end position="41"/>
    </location>
</feature>
<organism evidence="8 9">
    <name type="scientific">Microbacterium murale</name>
    <dbReference type="NCBI Taxonomy" id="1081040"/>
    <lineage>
        <taxon>Bacteria</taxon>
        <taxon>Bacillati</taxon>
        <taxon>Actinomycetota</taxon>
        <taxon>Actinomycetes</taxon>
        <taxon>Micrococcales</taxon>
        <taxon>Microbacteriaceae</taxon>
        <taxon>Microbacterium</taxon>
    </lineage>
</organism>
<gene>
    <name evidence="8" type="ORF">QFZ46_002186</name>
</gene>
<keyword evidence="2 4" id="KW-0378">Hydrolase</keyword>
<evidence type="ECO:0000256" key="6">
    <source>
        <dbReference type="SAM" id="Phobius"/>
    </source>
</evidence>
<dbReference type="Gene3D" id="3.20.20.80">
    <property type="entry name" value="Glycosidases"/>
    <property type="match status" value="1"/>
</dbReference>
<keyword evidence="6" id="KW-0812">Transmembrane</keyword>
<feature type="region of interest" description="Disordered" evidence="5">
    <location>
        <begin position="124"/>
        <end position="151"/>
    </location>
</feature>
<dbReference type="RefSeq" id="WP_307361297.1">
    <property type="nucleotide sequence ID" value="NZ_JAUSXK010000001.1"/>
</dbReference>
<reference evidence="8 9" key="1">
    <citation type="submission" date="2023-07" db="EMBL/GenBank/DDBJ databases">
        <title>Comparative genomics of wheat-associated soil bacteria to identify genetic determinants of phenazine resistance.</title>
        <authorList>
            <person name="Mouncey N."/>
        </authorList>
    </citation>
    <scope>NUCLEOTIDE SEQUENCE [LARGE SCALE GENOMIC DNA]</scope>
    <source>
        <strain evidence="8 9">W2I7</strain>
    </source>
</reference>
<feature type="compositionally biased region" description="Pro residues" evidence="5">
    <location>
        <begin position="86"/>
        <end position="102"/>
    </location>
</feature>
<evidence type="ECO:0000256" key="5">
    <source>
        <dbReference type="SAM" id="MobiDB-lite"/>
    </source>
</evidence>
<accession>A0ABU0P9L7</accession>
<dbReference type="Pfam" id="PF02156">
    <property type="entry name" value="Glyco_hydro_26"/>
    <property type="match status" value="1"/>
</dbReference>